<comment type="caution">
    <text evidence="2">The sequence shown here is derived from an EMBL/GenBank/DDBJ whole genome shotgun (WGS) entry which is preliminary data.</text>
</comment>
<evidence type="ECO:0000313" key="3">
    <source>
        <dbReference type="Proteomes" id="UP000245670"/>
    </source>
</evidence>
<dbReference type="GO" id="GO:0005737">
    <property type="term" value="C:cytoplasm"/>
    <property type="evidence" value="ECO:0007669"/>
    <property type="project" value="GOC"/>
</dbReference>
<feature type="domain" description="Methyltransferase FkbM" evidence="1">
    <location>
        <begin position="34"/>
        <end position="206"/>
    </location>
</feature>
<dbReference type="OrthoDB" id="9801609at2"/>
<dbReference type="PANTHER" id="PTHR34009">
    <property type="entry name" value="PROTEIN STAR"/>
    <property type="match status" value="1"/>
</dbReference>
<organism evidence="2 3">
    <name type="scientific">Polaribacter aquimarinus</name>
    <dbReference type="NCBI Taxonomy" id="2100726"/>
    <lineage>
        <taxon>Bacteria</taxon>
        <taxon>Pseudomonadati</taxon>
        <taxon>Bacteroidota</taxon>
        <taxon>Flavobacteriia</taxon>
        <taxon>Flavobacteriales</taxon>
        <taxon>Flavobacteriaceae</taxon>
    </lineage>
</organism>
<dbReference type="GO" id="GO:0006888">
    <property type="term" value="P:endoplasmic reticulum to Golgi vesicle-mediated transport"/>
    <property type="evidence" value="ECO:0007669"/>
    <property type="project" value="TreeGrafter"/>
</dbReference>
<sequence>MSNIYSTTKYTEFTHLDLFYEEILGINANGSFIEIGAFDGETNSKTAHLADIGWRGIYLEPIKEYRDKCAKRHKDNNVNVLPFAISDKNEIVNMHKGGLPSTLKSSHQEHISNYTKLNSSELEFSDESVESLTWDKFVNGYVTKVPDVLVIDAEGFDLEIINSIDFKSFRPTIICCEIFPESTSFIHQSTIADGRKIIEKLTNNGYFIWLQEEHNILFSTKPIPKSISQINVSYPFLFDLANKNNKKANALSFFRQLLKTLILTKNIHRYEFLISIFANQTDDFYMADSNLLVLLLMAVNKESEAYNILKWSENNSEYYDISNQLLQILNKKSTLISYKLDRINQIIEHSPYDLRYVALRKLILQS</sequence>
<name>A0A2U2J7T8_9FLAO</name>
<dbReference type="InterPro" id="IPR053202">
    <property type="entry name" value="EGF_Rcpt_Signaling_Reg"/>
</dbReference>
<dbReference type="EMBL" id="QFFG01000006">
    <property type="protein sequence ID" value="PWG04351.1"/>
    <property type="molecule type" value="Genomic_DNA"/>
</dbReference>
<dbReference type="Pfam" id="PF05050">
    <property type="entry name" value="Methyltransf_21"/>
    <property type="match status" value="1"/>
</dbReference>
<dbReference type="NCBIfam" id="TIGR01444">
    <property type="entry name" value="fkbM_fam"/>
    <property type="match status" value="1"/>
</dbReference>
<keyword evidence="3" id="KW-1185">Reference proteome</keyword>
<dbReference type="InterPro" id="IPR029063">
    <property type="entry name" value="SAM-dependent_MTases_sf"/>
</dbReference>
<reference evidence="2 3" key="1">
    <citation type="submission" date="2018-05" db="EMBL/GenBank/DDBJ databases">
        <title>Polaribacter aquimarinus sp. nov., isolated from sediment in a sediment of sea.</title>
        <authorList>
            <person name="Lu D."/>
        </authorList>
    </citation>
    <scope>NUCLEOTIDE SEQUENCE [LARGE SCALE GENOMIC DNA]</scope>
    <source>
        <strain evidence="2 3">ZY113</strain>
    </source>
</reference>
<dbReference type="RefSeq" id="WP_109405721.1">
    <property type="nucleotide sequence ID" value="NZ_QFFG01000006.1"/>
</dbReference>
<protein>
    <recommendedName>
        <fullName evidence="1">Methyltransferase FkbM domain-containing protein</fullName>
    </recommendedName>
</protein>
<dbReference type="InterPro" id="IPR006342">
    <property type="entry name" value="FkbM_mtfrase"/>
</dbReference>
<dbReference type="SUPFAM" id="SSF53335">
    <property type="entry name" value="S-adenosyl-L-methionine-dependent methyltransferases"/>
    <property type="match status" value="1"/>
</dbReference>
<accession>A0A2U2J7T8</accession>
<evidence type="ECO:0000259" key="1">
    <source>
        <dbReference type="Pfam" id="PF05050"/>
    </source>
</evidence>
<dbReference type="GO" id="GO:0016197">
    <property type="term" value="P:endosomal transport"/>
    <property type="evidence" value="ECO:0007669"/>
    <property type="project" value="TreeGrafter"/>
</dbReference>
<dbReference type="Proteomes" id="UP000245670">
    <property type="component" value="Unassembled WGS sequence"/>
</dbReference>
<dbReference type="GO" id="GO:0005886">
    <property type="term" value="C:plasma membrane"/>
    <property type="evidence" value="ECO:0007669"/>
    <property type="project" value="TreeGrafter"/>
</dbReference>
<dbReference type="Gene3D" id="3.40.50.150">
    <property type="entry name" value="Vaccinia Virus protein VP39"/>
    <property type="match status" value="1"/>
</dbReference>
<dbReference type="AlphaFoldDB" id="A0A2U2J7T8"/>
<evidence type="ECO:0000313" key="2">
    <source>
        <dbReference type="EMBL" id="PWG04351.1"/>
    </source>
</evidence>
<gene>
    <name evidence="2" type="ORF">DIS07_13160</name>
</gene>
<dbReference type="PANTHER" id="PTHR34009:SF2">
    <property type="entry name" value="PROTEIN STAR"/>
    <property type="match status" value="1"/>
</dbReference>
<proteinExistence type="predicted"/>